<evidence type="ECO:0000256" key="3">
    <source>
        <dbReference type="ARBA" id="ARBA00022692"/>
    </source>
</evidence>
<keyword evidence="2" id="KW-1003">Cell membrane</keyword>
<evidence type="ECO:0000256" key="2">
    <source>
        <dbReference type="ARBA" id="ARBA00022475"/>
    </source>
</evidence>
<evidence type="ECO:0000256" key="6">
    <source>
        <dbReference type="SAM" id="MobiDB-lite"/>
    </source>
</evidence>
<dbReference type="Pfam" id="PF02653">
    <property type="entry name" value="BPD_transp_2"/>
    <property type="match status" value="1"/>
</dbReference>
<dbReference type="AlphaFoldDB" id="A0A554NAE8"/>
<feature type="transmembrane region" description="Helical" evidence="7">
    <location>
        <begin position="28"/>
        <end position="46"/>
    </location>
</feature>
<keyword evidence="5 7" id="KW-0472">Membrane</keyword>
<keyword evidence="9" id="KW-1185">Reference proteome</keyword>
<dbReference type="InParanoid" id="A0A554NAE8"/>
<dbReference type="RefSeq" id="WP_144261820.1">
    <property type="nucleotide sequence ID" value="NZ_QMDX01000004.1"/>
</dbReference>
<keyword evidence="4 7" id="KW-1133">Transmembrane helix</keyword>
<comment type="subcellular location">
    <subcellularLocation>
        <location evidence="1">Cell membrane</location>
        <topology evidence="1">Multi-pass membrane protein</topology>
    </subcellularLocation>
</comment>
<feature type="transmembrane region" description="Helical" evidence="7">
    <location>
        <begin position="235"/>
        <end position="254"/>
    </location>
</feature>
<evidence type="ECO:0000256" key="5">
    <source>
        <dbReference type="ARBA" id="ARBA00023136"/>
    </source>
</evidence>
<feature type="transmembrane region" description="Helical" evidence="7">
    <location>
        <begin position="321"/>
        <end position="342"/>
    </location>
</feature>
<reference evidence="8 9" key="1">
    <citation type="submission" date="2018-06" db="EMBL/GenBank/DDBJ databases">
        <title>Natronomonas sp. F16-60 a new haloarchaeon isolated from a solar saltern of Isla Cristina, Huelva, Spain.</title>
        <authorList>
            <person name="Duran-Viseras A."/>
            <person name="Sanchez-Porro C."/>
            <person name="Ventosa A."/>
        </authorList>
    </citation>
    <scope>NUCLEOTIDE SEQUENCE [LARGE SCALE GENOMIC DNA]</scope>
    <source>
        <strain evidence="8 9">F16-60</strain>
    </source>
</reference>
<evidence type="ECO:0000256" key="4">
    <source>
        <dbReference type="ARBA" id="ARBA00022989"/>
    </source>
</evidence>
<sequence length="406" mass="42411">MGGETSEAPTADEEFEERTLTDILDPRGFGWLTRLGLFGLLLLAVLPALQGYGFLGIVVNSTLLANITGAMFFAVFAMSWDMQSGYTGEISFGHGLFFGVGGYASAILQAQMGLDLLVTIPLGMFAAGIAGLLIGFPSLRLQGPYFSLITLVTPIIIIGLFRFAPDVTGGATGLFTETLTTGAVEGYVVALALFLGALVLFLAITRSDAGIVLTAIREDELAVEAAGLNPAKFKLFSFVLSGLVGGLAGALFVHTYAGGFVAPSDLLALVVSIEVIIASIIGGIGTITGAAIGGLFLFLFRVYIAQVDLTVPVIGVPIGEIYFLLFTVVTLVVLFFIPEGVITRILVRTRQRAAAREEEDGGGGGGGPDLATDGGWTEGEPSNLERIVATFTEQLRAVLPGFGDDP</sequence>
<dbReference type="PANTHER" id="PTHR30482:SF20">
    <property type="entry name" value="HIGH-AFFINITY BRANCHED-CHAIN AMINO ACID TRANSPORT SYSTEM PERMEASE PROTEIN LIVM"/>
    <property type="match status" value="1"/>
</dbReference>
<keyword evidence="3 7" id="KW-0812">Transmembrane</keyword>
<dbReference type="Proteomes" id="UP000319894">
    <property type="component" value="Unassembled WGS sequence"/>
</dbReference>
<name>A0A554NAE8_9EURY</name>
<accession>A0A554NAE8</accession>
<feature type="transmembrane region" description="Helical" evidence="7">
    <location>
        <begin position="52"/>
        <end position="78"/>
    </location>
</feature>
<organism evidence="8 9">
    <name type="scientific">Haloglomus irregulare</name>
    <dbReference type="NCBI Taxonomy" id="2234134"/>
    <lineage>
        <taxon>Archaea</taxon>
        <taxon>Methanobacteriati</taxon>
        <taxon>Methanobacteriota</taxon>
        <taxon>Stenosarchaea group</taxon>
        <taxon>Halobacteria</taxon>
        <taxon>Halobacteriales</taxon>
        <taxon>Natronomonadaceae</taxon>
        <taxon>Haloglomus</taxon>
    </lineage>
</organism>
<dbReference type="OrthoDB" id="30958at2157"/>
<dbReference type="InterPro" id="IPR043428">
    <property type="entry name" value="LivM-like"/>
</dbReference>
<feature type="transmembrane region" description="Helical" evidence="7">
    <location>
        <begin position="116"/>
        <end position="136"/>
    </location>
</feature>
<evidence type="ECO:0000256" key="1">
    <source>
        <dbReference type="ARBA" id="ARBA00004651"/>
    </source>
</evidence>
<feature type="transmembrane region" description="Helical" evidence="7">
    <location>
        <begin position="184"/>
        <end position="204"/>
    </location>
</feature>
<dbReference type="GO" id="GO:0005886">
    <property type="term" value="C:plasma membrane"/>
    <property type="evidence" value="ECO:0007669"/>
    <property type="project" value="UniProtKB-SubCell"/>
</dbReference>
<comment type="caution">
    <text evidence="8">The sequence shown here is derived from an EMBL/GenBank/DDBJ whole genome shotgun (WGS) entry which is preliminary data.</text>
</comment>
<feature type="transmembrane region" description="Helical" evidence="7">
    <location>
        <begin position="90"/>
        <end position="110"/>
    </location>
</feature>
<evidence type="ECO:0000313" key="8">
    <source>
        <dbReference type="EMBL" id="TSD14371.1"/>
    </source>
</evidence>
<dbReference type="GO" id="GO:0015658">
    <property type="term" value="F:branched-chain amino acid transmembrane transporter activity"/>
    <property type="evidence" value="ECO:0007669"/>
    <property type="project" value="InterPro"/>
</dbReference>
<evidence type="ECO:0000313" key="9">
    <source>
        <dbReference type="Proteomes" id="UP000319894"/>
    </source>
</evidence>
<evidence type="ECO:0000256" key="7">
    <source>
        <dbReference type="SAM" id="Phobius"/>
    </source>
</evidence>
<proteinExistence type="predicted"/>
<dbReference type="InterPro" id="IPR001851">
    <property type="entry name" value="ABC_transp_permease"/>
</dbReference>
<feature type="transmembrane region" description="Helical" evidence="7">
    <location>
        <begin position="145"/>
        <end position="164"/>
    </location>
</feature>
<gene>
    <name evidence="8" type="ORF">DP107_08990</name>
</gene>
<protein>
    <submittedName>
        <fullName evidence="8">Branched-chain amino acid ABC transporter permease</fullName>
    </submittedName>
</protein>
<feature type="region of interest" description="Disordered" evidence="6">
    <location>
        <begin position="356"/>
        <end position="380"/>
    </location>
</feature>
<dbReference type="EMBL" id="QMDX01000004">
    <property type="protein sequence ID" value="TSD14371.1"/>
    <property type="molecule type" value="Genomic_DNA"/>
</dbReference>
<dbReference type="CDD" id="cd06581">
    <property type="entry name" value="TM_PBP1_LivM_like"/>
    <property type="match status" value="1"/>
</dbReference>
<dbReference type="PANTHER" id="PTHR30482">
    <property type="entry name" value="HIGH-AFFINITY BRANCHED-CHAIN AMINO ACID TRANSPORT SYSTEM PERMEASE"/>
    <property type="match status" value="1"/>
</dbReference>
<feature type="transmembrane region" description="Helical" evidence="7">
    <location>
        <begin position="266"/>
        <end position="288"/>
    </location>
</feature>